<accession>A0ABD4A7J1</accession>
<evidence type="ECO:0000313" key="2">
    <source>
        <dbReference type="Proteomes" id="UP000032076"/>
    </source>
</evidence>
<reference evidence="1 2" key="1">
    <citation type="submission" date="2015-01" db="EMBL/GenBank/DDBJ databases">
        <title>Draft Genome Sequences of Four Bacillus thermoamylovorans Strains, Isolated From Food Products.</title>
        <authorList>
            <person name="Krawcyk A.O."/>
            <person name="Berendsen E.M."/>
            <person name="Eijlander R.T."/>
            <person name="de Jong A."/>
            <person name="Wells-Bennik M."/>
            <person name="Kuipers O.P."/>
        </authorList>
    </citation>
    <scope>NUCLEOTIDE SEQUENCE [LARGE SCALE GENOMIC DNA]</scope>
    <source>
        <strain evidence="1 2">B4167</strain>
    </source>
</reference>
<dbReference type="AlphaFoldDB" id="A0ABD4A7J1"/>
<gene>
    <name evidence="1" type="ORF">B4167_2564</name>
</gene>
<name>A0ABD4A7J1_9BACI</name>
<proteinExistence type="predicted"/>
<protein>
    <submittedName>
        <fullName evidence="1">Uncharacterized protein</fullName>
    </submittedName>
</protein>
<comment type="caution">
    <text evidence="1">The sequence shown here is derived from an EMBL/GenBank/DDBJ whole genome shotgun (WGS) entry which is preliminary data.</text>
</comment>
<dbReference type="Proteomes" id="UP000032076">
    <property type="component" value="Unassembled WGS sequence"/>
</dbReference>
<dbReference type="RefSeq" id="WP_152641914.1">
    <property type="nucleotide sequence ID" value="NZ_JXLT01000111.1"/>
</dbReference>
<sequence>MTTSLNLVTILRREIAFFGDETISRRHFEPRNSFFWRRGHFSSSFLRGKLLFLATRPFLVVILSRETPFFGDETISRRRFEPRNPFFWRRDHFSSSFLGRKLLFLATRLFLVTILRRKLLVFSDETISRRHFKPKNTIFWRRDHFSSSFLGRKLLFLATRLFLVTILRRKLLVFSDETLSRHHFEAKNA</sequence>
<evidence type="ECO:0000313" key="1">
    <source>
        <dbReference type="EMBL" id="KIO72921.1"/>
    </source>
</evidence>
<dbReference type="EMBL" id="JXLU01000078">
    <property type="protein sequence ID" value="KIO72921.1"/>
    <property type="molecule type" value="Genomic_DNA"/>
</dbReference>
<organism evidence="1 2">
    <name type="scientific">Caldibacillus thermoamylovorans</name>
    <dbReference type="NCBI Taxonomy" id="35841"/>
    <lineage>
        <taxon>Bacteria</taxon>
        <taxon>Bacillati</taxon>
        <taxon>Bacillota</taxon>
        <taxon>Bacilli</taxon>
        <taxon>Bacillales</taxon>
        <taxon>Bacillaceae</taxon>
        <taxon>Caldibacillus</taxon>
    </lineage>
</organism>